<dbReference type="EMBL" id="VIRS01000001">
    <property type="protein sequence ID" value="TQS47152.1"/>
    <property type="molecule type" value="Genomic_DNA"/>
</dbReference>
<dbReference type="AlphaFoldDB" id="A0A545B0P0"/>
<protein>
    <submittedName>
        <fullName evidence="7">FAD-binding oxidoreductase</fullName>
    </submittedName>
</protein>
<dbReference type="SUPFAM" id="SSF56176">
    <property type="entry name" value="FAD-binding/transporter-associated domain-like"/>
    <property type="match status" value="1"/>
</dbReference>
<dbReference type="PROSITE" id="PS51387">
    <property type="entry name" value="FAD_PCMH"/>
    <property type="match status" value="1"/>
</dbReference>
<dbReference type="InterPro" id="IPR006094">
    <property type="entry name" value="Oxid_FAD_bind_N"/>
</dbReference>
<dbReference type="GO" id="GO:0016491">
    <property type="term" value="F:oxidoreductase activity"/>
    <property type="evidence" value="ECO:0007669"/>
    <property type="project" value="UniProtKB-KW"/>
</dbReference>
<evidence type="ECO:0000256" key="2">
    <source>
        <dbReference type="ARBA" id="ARBA00005466"/>
    </source>
</evidence>
<dbReference type="FunCoup" id="A0A545B0P0">
    <property type="interactions" value="1"/>
</dbReference>
<dbReference type="Gene3D" id="3.30.43.10">
    <property type="entry name" value="Uridine Diphospho-n-acetylenolpyruvylglucosamine Reductase, domain 2"/>
    <property type="match status" value="1"/>
</dbReference>
<dbReference type="Gene3D" id="3.30.465.10">
    <property type="match status" value="1"/>
</dbReference>
<name>A0A545B0P0_9ACTN</name>
<evidence type="ECO:0000256" key="5">
    <source>
        <dbReference type="ARBA" id="ARBA00023002"/>
    </source>
</evidence>
<comment type="similarity">
    <text evidence="2">Belongs to the oxygen-dependent FAD-linked oxidoreductase family.</text>
</comment>
<dbReference type="Pfam" id="PF08031">
    <property type="entry name" value="BBE"/>
    <property type="match status" value="1"/>
</dbReference>
<feature type="domain" description="FAD-binding PCMH-type" evidence="6">
    <location>
        <begin position="38"/>
        <end position="207"/>
    </location>
</feature>
<keyword evidence="3" id="KW-0285">Flavoprotein</keyword>
<dbReference type="InterPro" id="IPR016167">
    <property type="entry name" value="FAD-bd_PCMH_sub1"/>
</dbReference>
<dbReference type="PANTHER" id="PTHR42973">
    <property type="entry name" value="BINDING OXIDOREDUCTASE, PUTATIVE (AFU_ORTHOLOGUE AFUA_1G17690)-RELATED"/>
    <property type="match status" value="1"/>
</dbReference>
<keyword evidence="5" id="KW-0560">Oxidoreductase</keyword>
<dbReference type="OrthoDB" id="9775082at2"/>
<dbReference type="InterPro" id="IPR012951">
    <property type="entry name" value="BBE"/>
</dbReference>
<comment type="caution">
    <text evidence="7">The sequence shown here is derived from an EMBL/GenBank/DDBJ whole genome shotgun (WGS) entry which is preliminary data.</text>
</comment>
<organism evidence="7 8">
    <name type="scientific">Cryptosporangium phraense</name>
    <dbReference type="NCBI Taxonomy" id="2593070"/>
    <lineage>
        <taxon>Bacteria</taxon>
        <taxon>Bacillati</taxon>
        <taxon>Actinomycetota</taxon>
        <taxon>Actinomycetes</taxon>
        <taxon>Cryptosporangiales</taxon>
        <taxon>Cryptosporangiaceae</taxon>
        <taxon>Cryptosporangium</taxon>
    </lineage>
</organism>
<evidence type="ECO:0000259" key="6">
    <source>
        <dbReference type="PROSITE" id="PS51387"/>
    </source>
</evidence>
<dbReference type="InParanoid" id="A0A545B0P0"/>
<keyword evidence="8" id="KW-1185">Reference proteome</keyword>
<gene>
    <name evidence="7" type="ORF">FL583_02220</name>
</gene>
<dbReference type="Pfam" id="PF01565">
    <property type="entry name" value="FAD_binding_4"/>
    <property type="match status" value="1"/>
</dbReference>
<dbReference type="Gene3D" id="3.40.462.20">
    <property type="match status" value="1"/>
</dbReference>
<dbReference type="InterPro" id="IPR036318">
    <property type="entry name" value="FAD-bd_PCMH-like_sf"/>
</dbReference>
<dbReference type="InterPro" id="IPR016169">
    <property type="entry name" value="FAD-bd_PCMH_sub2"/>
</dbReference>
<dbReference type="Proteomes" id="UP000317982">
    <property type="component" value="Unassembled WGS sequence"/>
</dbReference>
<proteinExistence type="inferred from homology"/>
<evidence type="ECO:0000313" key="8">
    <source>
        <dbReference type="Proteomes" id="UP000317982"/>
    </source>
</evidence>
<dbReference type="InterPro" id="IPR016166">
    <property type="entry name" value="FAD-bd_PCMH"/>
</dbReference>
<dbReference type="GO" id="GO:0071949">
    <property type="term" value="F:FAD binding"/>
    <property type="evidence" value="ECO:0007669"/>
    <property type="project" value="InterPro"/>
</dbReference>
<keyword evidence="4" id="KW-0274">FAD</keyword>
<evidence type="ECO:0000256" key="4">
    <source>
        <dbReference type="ARBA" id="ARBA00022827"/>
    </source>
</evidence>
<evidence type="ECO:0000256" key="1">
    <source>
        <dbReference type="ARBA" id="ARBA00001974"/>
    </source>
</evidence>
<sequence>MTLDPGAVARLAADVTGPVLQPGDDRYDEETATWNLALSHRAAVVVGAATVADVQAAVRFAAARDLPVAVVATGHGAAVSADDAVMINVRRMDGITIDADARTATVGPAARMQALIDAAAENGLAPIAGSATNVGVVSFTLGGGLSPALGRTYGYAADHVLAAEIVTPDGELRTIDADTEPDLFWAVRGAKGNFGVVTSLTVGLVPVTRLYGGAMYFGGEHVDAVLDVYRRLAADAPDELTLSFAFLRLPPAPFVPEPLRGRFSLHVRFSYLGSAADGERIADELRAAGPRLVDTVAEMPYTGLAAIHSDPVDPLPVYELSTMLREFPREAADALVAAAGPDVDTAVMLVEIRQFGGALGRDPQVPNAVAHRDAPFQCFVGAAGEPGMKDALRGPLEGLLAALAPWSTGEKFVNFLTSYDTTADAVERAYEPVAYARLVELKTAYDPQNLFRINHNIPPAG</sequence>
<dbReference type="PANTHER" id="PTHR42973:SF39">
    <property type="entry name" value="FAD-BINDING PCMH-TYPE DOMAIN-CONTAINING PROTEIN"/>
    <property type="match status" value="1"/>
</dbReference>
<comment type="cofactor">
    <cofactor evidence="1">
        <name>FAD</name>
        <dbReference type="ChEBI" id="CHEBI:57692"/>
    </cofactor>
</comment>
<dbReference type="InterPro" id="IPR050416">
    <property type="entry name" value="FAD-linked_Oxidoreductase"/>
</dbReference>
<evidence type="ECO:0000256" key="3">
    <source>
        <dbReference type="ARBA" id="ARBA00022630"/>
    </source>
</evidence>
<accession>A0A545B0P0</accession>
<reference evidence="7 8" key="1">
    <citation type="submission" date="2019-07" db="EMBL/GenBank/DDBJ databases">
        <title>Cryptosporangium phraense sp. nov., isolated from plant litter.</title>
        <authorList>
            <person name="Suriyachadkun C."/>
        </authorList>
    </citation>
    <scope>NUCLEOTIDE SEQUENCE [LARGE SCALE GENOMIC DNA]</scope>
    <source>
        <strain evidence="7 8">A-T 5661</strain>
    </source>
</reference>
<evidence type="ECO:0000313" key="7">
    <source>
        <dbReference type="EMBL" id="TQS47152.1"/>
    </source>
</evidence>